<keyword evidence="5" id="KW-0963">Cytoplasm</keyword>
<dbReference type="GO" id="GO:0097541">
    <property type="term" value="C:axonemal basal plate"/>
    <property type="evidence" value="ECO:0007669"/>
    <property type="project" value="TreeGrafter"/>
</dbReference>
<reference evidence="14" key="1">
    <citation type="submission" date="2022-01" db="EMBL/GenBank/DDBJ databases">
        <authorList>
            <person name="King R."/>
        </authorList>
    </citation>
    <scope>NUCLEOTIDE SEQUENCE</scope>
</reference>
<dbReference type="PANTHER" id="PTHR13667:SF5">
    <property type="entry name" value="WD REPEAT-CONTAINING AND PLANAR CELL POLARITY EFFECTOR PROTEIN FRITZ HOMOLOG"/>
    <property type="match status" value="1"/>
</dbReference>
<protein>
    <recommendedName>
        <fullName evidence="16">WD repeat-containing and planar cell polarity effector protein fritz</fullName>
    </recommendedName>
</protein>
<keyword evidence="15" id="KW-1185">Reference proteome</keyword>
<dbReference type="GO" id="GO:0007399">
    <property type="term" value="P:nervous system development"/>
    <property type="evidence" value="ECO:0007669"/>
    <property type="project" value="TreeGrafter"/>
</dbReference>
<dbReference type="AlphaFoldDB" id="A0A9N9RXQ8"/>
<dbReference type="Gene3D" id="2.130.10.10">
    <property type="entry name" value="YVTN repeat-like/Quinoprotein amine dehydrogenase"/>
    <property type="match status" value="1"/>
</dbReference>
<feature type="region of interest" description="Disordered" evidence="13">
    <location>
        <begin position="744"/>
        <end position="764"/>
    </location>
</feature>
<evidence type="ECO:0000313" key="15">
    <source>
        <dbReference type="Proteomes" id="UP001153620"/>
    </source>
</evidence>
<keyword evidence="11" id="KW-0206">Cytoskeleton</keyword>
<keyword evidence="9" id="KW-0969">Cilium</keyword>
<keyword evidence="7" id="KW-0677">Repeat</keyword>
<evidence type="ECO:0000256" key="8">
    <source>
        <dbReference type="ARBA" id="ARBA00022794"/>
    </source>
</evidence>
<accession>A0A9N9RXQ8</accession>
<dbReference type="InterPro" id="IPR015943">
    <property type="entry name" value="WD40/YVTN_repeat-like_dom_sf"/>
</dbReference>
<feature type="compositionally biased region" description="Polar residues" evidence="13">
    <location>
        <begin position="751"/>
        <end position="764"/>
    </location>
</feature>
<evidence type="ECO:0000256" key="12">
    <source>
        <dbReference type="ARBA" id="ARBA00023273"/>
    </source>
</evidence>
<evidence type="ECO:0000256" key="9">
    <source>
        <dbReference type="ARBA" id="ARBA00023069"/>
    </source>
</evidence>
<evidence type="ECO:0000256" key="5">
    <source>
        <dbReference type="ARBA" id="ARBA00022490"/>
    </source>
</evidence>
<dbReference type="EMBL" id="OU895878">
    <property type="protein sequence ID" value="CAG9804489.1"/>
    <property type="molecule type" value="Genomic_DNA"/>
</dbReference>
<comment type="subcellular location">
    <subcellularLocation>
        <location evidence="1">Cell membrane</location>
    </subcellularLocation>
    <subcellularLocation>
        <location evidence="2">Cytoplasm</location>
        <location evidence="2">Cytoskeleton</location>
        <location evidence="2">Cilium axoneme</location>
    </subcellularLocation>
</comment>
<dbReference type="InterPro" id="IPR036322">
    <property type="entry name" value="WD40_repeat_dom_sf"/>
</dbReference>
<evidence type="ECO:0000256" key="10">
    <source>
        <dbReference type="ARBA" id="ARBA00023136"/>
    </source>
</evidence>
<evidence type="ECO:0000256" key="7">
    <source>
        <dbReference type="ARBA" id="ARBA00022737"/>
    </source>
</evidence>
<evidence type="ECO:0000256" key="11">
    <source>
        <dbReference type="ARBA" id="ARBA00023212"/>
    </source>
</evidence>
<dbReference type="SUPFAM" id="SSF50978">
    <property type="entry name" value="WD40 repeat-like"/>
    <property type="match status" value="1"/>
</dbReference>
<feature type="compositionally biased region" description="Polar residues" evidence="13">
    <location>
        <begin position="871"/>
        <end position="887"/>
    </location>
</feature>
<dbReference type="GO" id="GO:0045184">
    <property type="term" value="P:establishment of protein localization"/>
    <property type="evidence" value="ECO:0007669"/>
    <property type="project" value="TreeGrafter"/>
</dbReference>
<keyword evidence="8" id="KW-0970">Cilium biogenesis/degradation</keyword>
<evidence type="ECO:0000256" key="6">
    <source>
        <dbReference type="ARBA" id="ARBA00022574"/>
    </source>
</evidence>
<evidence type="ECO:0000256" key="1">
    <source>
        <dbReference type="ARBA" id="ARBA00004236"/>
    </source>
</evidence>
<evidence type="ECO:0000256" key="13">
    <source>
        <dbReference type="SAM" id="MobiDB-lite"/>
    </source>
</evidence>
<organism evidence="14 15">
    <name type="scientific">Chironomus riparius</name>
    <dbReference type="NCBI Taxonomy" id="315576"/>
    <lineage>
        <taxon>Eukaryota</taxon>
        <taxon>Metazoa</taxon>
        <taxon>Ecdysozoa</taxon>
        <taxon>Arthropoda</taxon>
        <taxon>Hexapoda</taxon>
        <taxon>Insecta</taxon>
        <taxon>Pterygota</taxon>
        <taxon>Neoptera</taxon>
        <taxon>Endopterygota</taxon>
        <taxon>Diptera</taxon>
        <taxon>Nematocera</taxon>
        <taxon>Chironomoidea</taxon>
        <taxon>Chironomidae</taxon>
        <taxon>Chironominae</taxon>
        <taxon>Chironomus</taxon>
    </lineage>
</organism>
<keyword evidence="6" id="KW-0853">WD repeat</keyword>
<dbReference type="Pfam" id="PF11768">
    <property type="entry name" value="Frtz"/>
    <property type="match status" value="1"/>
</dbReference>
<feature type="region of interest" description="Disordered" evidence="13">
    <location>
        <begin position="871"/>
        <end position="894"/>
    </location>
</feature>
<dbReference type="PANTHER" id="PTHR13667">
    <property type="entry name" value="HOMOLOC-13"/>
    <property type="match status" value="1"/>
</dbReference>
<dbReference type="Proteomes" id="UP001153620">
    <property type="component" value="Chromosome 2"/>
</dbReference>
<sequence length="985" mass="112306">MLTLLSELKFMTSREDELSIKNTDFGVFKSSEKNSSANSTGDSKTCYYAKKDYGERRGFNSSLNNKGNAKLKSNLKHVEEEIKTKKVVFCGWMNEKLFQLMLSNGLLIYIEINIFTGDIKKINFDRYFIGKTVSENICDVIITRQHILISYNENQITFVHFQKPSVRNNVQKIATGDPKIFNIIVDGQTKKINRNLVINHSNDLVLIWTKSSQNEFFPWRPTVKDEERANLHIYKLNRLKFDLLCFYWTENDPIAFEFSTFNENEIHSVEQKISRKGEVTVESCTYYISSSKFKMQRTSVTSIPLQTEVSCSAFSPDHEKLFMGCIDGSVVLFDEGRGTTYLVKASFIPTQVTWHPDSSIIIIANERAQLQCFDISLSCIKNQLLSEEMTPSNVLDLSGFFVRQPMLQKIGWSKKPDINYHYEKYAQVDNFLLLYFQNGIFASLRYIGGTGLKNDIHTSGLTADVIIQMYISLDQIDKAINVLLSLNWDSYGALCLLSLHKIANYIFKQPAIPEMEELLQKALSSFHIPTRPLCTETENEFGDNVDDITRRFFHYLIRNKSFEKAFSLAIDINDADLFMILHKCAKSLGVSDLANEAFKKVEEIYAKEEIDSHHSTCSITSCSICSNSYHTDSEEESEAEIYEQENNVNAEEMSDEDFGSEIKKTPERELKKSVSVDILNHPPLPRFPRFDVKNFQKSEKIPPLPNFETLPKESHNSLVVHKRLTSSELTLQNVTKFNKTSSKTKFKTVDPPSTSTFDPMSLFNSKNPHNIREIREILPSTKSIPEIDQTIGIPVNYDSADNSLNPYYIHPKDNNQNNEFQPSTTIHTYPLISGTIPSMALGTQLKNISTLPLVSTLINSKREIGIPTNSILSNSNNVHPTNSNSNMNKKEGGEKNKVKFSDTVHVAVVPEISRKEKTVNFNERIMKRKTYPPGYDPIKRELAASLPLCHPNEEYLKDFLPAPDKVSSKEEKKKPSIKVVNFGVL</sequence>
<evidence type="ECO:0000313" key="14">
    <source>
        <dbReference type="EMBL" id="CAG9804489.1"/>
    </source>
</evidence>
<comment type="similarity">
    <text evidence="3">Belongs to the WD repeat fritz family.</text>
</comment>
<evidence type="ECO:0000256" key="4">
    <source>
        <dbReference type="ARBA" id="ARBA00022475"/>
    </source>
</evidence>
<keyword evidence="12" id="KW-0966">Cell projection</keyword>
<keyword evidence="4" id="KW-1003">Cell membrane</keyword>
<dbReference type="OrthoDB" id="10013020at2759"/>
<dbReference type="InterPro" id="IPR024511">
    <property type="entry name" value="Frtz"/>
</dbReference>
<evidence type="ECO:0000256" key="2">
    <source>
        <dbReference type="ARBA" id="ARBA00004430"/>
    </source>
</evidence>
<proteinExistence type="inferred from homology"/>
<reference evidence="14" key="2">
    <citation type="submission" date="2022-10" db="EMBL/GenBank/DDBJ databases">
        <authorList>
            <consortium name="ENA_rothamsted_submissions"/>
            <consortium name="culmorum"/>
            <person name="King R."/>
        </authorList>
    </citation>
    <scope>NUCLEOTIDE SEQUENCE</scope>
</reference>
<keyword evidence="10" id="KW-0472">Membrane</keyword>
<evidence type="ECO:0008006" key="16">
    <source>
        <dbReference type="Google" id="ProtNLM"/>
    </source>
</evidence>
<evidence type="ECO:0000256" key="3">
    <source>
        <dbReference type="ARBA" id="ARBA00006059"/>
    </source>
</evidence>
<dbReference type="GO" id="GO:0005886">
    <property type="term" value="C:plasma membrane"/>
    <property type="evidence" value="ECO:0007669"/>
    <property type="project" value="UniProtKB-SubCell"/>
</dbReference>
<name>A0A9N9RXQ8_9DIPT</name>
<dbReference type="GO" id="GO:0044782">
    <property type="term" value="P:cilium organization"/>
    <property type="evidence" value="ECO:0007669"/>
    <property type="project" value="TreeGrafter"/>
</dbReference>
<gene>
    <name evidence="14" type="ORF">CHIRRI_LOCUS7372</name>
</gene>